<dbReference type="Proteomes" id="UP000215215">
    <property type="component" value="Unassembled WGS sequence"/>
</dbReference>
<organism evidence="1 2">
    <name type="scientific">candidate division WOR-3 bacterium JGI_Cruoil_03_44_89</name>
    <dbReference type="NCBI Taxonomy" id="1973748"/>
    <lineage>
        <taxon>Bacteria</taxon>
        <taxon>Bacteria division WOR-3</taxon>
    </lineage>
</organism>
<dbReference type="AlphaFoldDB" id="A0A235BQP4"/>
<dbReference type="EMBL" id="NOZQ01000178">
    <property type="protein sequence ID" value="OYD14522.1"/>
    <property type="molecule type" value="Genomic_DNA"/>
</dbReference>
<accession>A0A235BQP4</accession>
<comment type="caution">
    <text evidence="1">The sequence shown here is derived from an EMBL/GenBank/DDBJ whole genome shotgun (WGS) entry which is preliminary data.</text>
</comment>
<proteinExistence type="predicted"/>
<name>A0A235BQP4_UNCW3</name>
<protein>
    <recommendedName>
        <fullName evidence="3">Sialidase domain-containing protein</fullName>
    </recommendedName>
</protein>
<evidence type="ECO:0000313" key="2">
    <source>
        <dbReference type="Proteomes" id="UP000215215"/>
    </source>
</evidence>
<sequence length="394" mass="43047">MQGIKMKFILGGNSMGMKIIESRHLLISFVLAFLVSCSCDKSPTCDGNHYDPRNVSRNEGLSYGASLAVDDKGNIHLVWADSTPGNYEILYSTKSSGGDWFDPVNISNTDIESTCPEITVDPSGNLHVVWGEGGFYTSETLGVYYSMKPYGENWTIPMEIANRGEMPDIGIDASGNVHVTWLGWVSYRMKSAEGIWMPKEDVFPFGINHDHAVNNQGDVHVVCDGPGANGGGENISYTMKPFGGSWAEPENISESLSRSWAPTIAADDGNVYAAWKEVRPGVDQIFFRICSSDGSWSEIDSLPDIVGDATGPEPAITAENGNLHFLWGAAIDGWDIYYKVRNRDGSWSESFNISNTGEAGPAIVVVDTYGNLHVAWSDESPGNYDIFYTVISTR</sequence>
<dbReference type="SUPFAM" id="SSF89372">
    <property type="entry name" value="Fucose-specific lectin"/>
    <property type="match status" value="1"/>
</dbReference>
<evidence type="ECO:0008006" key="3">
    <source>
        <dbReference type="Google" id="ProtNLM"/>
    </source>
</evidence>
<gene>
    <name evidence="1" type="ORF">CH333_07805</name>
</gene>
<evidence type="ECO:0000313" key="1">
    <source>
        <dbReference type="EMBL" id="OYD14522.1"/>
    </source>
</evidence>
<reference evidence="1 2" key="1">
    <citation type="submission" date="2017-07" db="EMBL/GenBank/DDBJ databases">
        <title>Recovery of genomes from metagenomes via a dereplication, aggregation, and scoring strategy.</title>
        <authorList>
            <person name="Sieber C.M."/>
            <person name="Probst A.J."/>
            <person name="Sharrar A."/>
            <person name="Thomas B.C."/>
            <person name="Hess M."/>
            <person name="Tringe S.G."/>
            <person name="Banfield J.F."/>
        </authorList>
    </citation>
    <scope>NUCLEOTIDE SEQUENCE [LARGE SCALE GENOMIC DNA]</scope>
    <source>
        <strain evidence="1">JGI_Cruoil_03_44_89</strain>
    </source>
</reference>